<keyword evidence="3" id="KW-0547">Nucleotide-binding</keyword>
<dbReference type="InterPro" id="IPR004147">
    <property type="entry name" value="ABC1_dom"/>
</dbReference>
<dbReference type="Proteomes" id="UP000305887">
    <property type="component" value="Unassembled WGS sequence"/>
</dbReference>
<organism evidence="6 7">
    <name type="scientific">Rubellimicrobium rubrum</name>
    <dbReference type="NCBI Taxonomy" id="2585369"/>
    <lineage>
        <taxon>Bacteria</taxon>
        <taxon>Pseudomonadati</taxon>
        <taxon>Pseudomonadota</taxon>
        <taxon>Alphaproteobacteria</taxon>
        <taxon>Rhodobacterales</taxon>
        <taxon>Roseobacteraceae</taxon>
        <taxon>Rubellimicrobium</taxon>
    </lineage>
</organism>
<dbReference type="AlphaFoldDB" id="A0A5C4N6K3"/>
<dbReference type="GO" id="GO:0005524">
    <property type="term" value="F:ATP binding"/>
    <property type="evidence" value="ECO:0007669"/>
    <property type="project" value="UniProtKB-KW"/>
</dbReference>
<dbReference type="InterPro" id="IPR011009">
    <property type="entry name" value="Kinase-like_dom_sf"/>
</dbReference>
<evidence type="ECO:0000256" key="3">
    <source>
        <dbReference type="ARBA" id="ARBA00022741"/>
    </source>
</evidence>
<evidence type="ECO:0000256" key="1">
    <source>
        <dbReference type="ARBA" id="ARBA00009670"/>
    </source>
</evidence>
<dbReference type="InterPro" id="IPR034646">
    <property type="entry name" value="ADCK3_dom"/>
</dbReference>
<evidence type="ECO:0000313" key="7">
    <source>
        <dbReference type="Proteomes" id="UP000305887"/>
    </source>
</evidence>
<dbReference type="OrthoDB" id="9795390at2"/>
<protein>
    <submittedName>
        <fullName evidence="6">AarF/ABC1/UbiB kinase family protein</fullName>
    </submittedName>
</protein>
<keyword evidence="7" id="KW-1185">Reference proteome</keyword>
<feature type="domain" description="ABC1 atypical kinase-like" evidence="5">
    <location>
        <begin position="100"/>
        <end position="336"/>
    </location>
</feature>
<dbReference type="SUPFAM" id="SSF56112">
    <property type="entry name" value="Protein kinase-like (PK-like)"/>
    <property type="match status" value="1"/>
</dbReference>
<accession>A0A5C4N6K3</accession>
<dbReference type="PANTHER" id="PTHR43851:SF3">
    <property type="entry name" value="COENZYME Q8"/>
    <property type="match status" value="1"/>
</dbReference>
<comment type="caution">
    <text evidence="6">The sequence shown here is derived from an EMBL/GenBank/DDBJ whole genome shotgun (WGS) entry which is preliminary data.</text>
</comment>
<proteinExistence type="inferred from homology"/>
<keyword evidence="4" id="KW-0067">ATP-binding</keyword>
<evidence type="ECO:0000256" key="4">
    <source>
        <dbReference type="ARBA" id="ARBA00022840"/>
    </source>
</evidence>
<evidence type="ECO:0000259" key="5">
    <source>
        <dbReference type="Pfam" id="PF03109"/>
    </source>
</evidence>
<dbReference type="GO" id="GO:0016301">
    <property type="term" value="F:kinase activity"/>
    <property type="evidence" value="ECO:0007669"/>
    <property type="project" value="UniProtKB-KW"/>
</dbReference>
<dbReference type="GO" id="GO:0006744">
    <property type="term" value="P:ubiquinone biosynthetic process"/>
    <property type="evidence" value="ECO:0007669"/>
    <property type="project" value="TreeGrafter"/>
</dbReference>
<dbReference type="InterPro" id="IPR051409">
    <property type="entry name" value="Atypical_kinase_ADCK"/>
</dbReference>
<keyword evidence="2" id="KW-0808">Transferase</keyword>
<gene>
    <name evidence="6" type="ORF">FHG66_01980</name>
</gene>
<comment type="similarity">
    <text evidence="1">Belongs to the protein kinase superfamily. ADCK protein kinase family.</text>
</comment>
<dbReference type="PANTHER" id="PTHR43851">
    <property type="match status" value="1"/>
</dbReference>
<keyword evidence="6" id="KW-0418">Kinase</keyword>
<dbReference type="Pfam" id="PF03109">
    <property type="entry name" value="ABC1"/>
    <property type="match status" value="1"/>
</dbReference>
<name>A0A5C4N6K3_9RHOB</name>
<dbReference type="CDD" id="cd13970">
    <property type="entry name" value="ABC1_ADCK3"/>
    <property type="match status" value="1"/>
</dbReference>
<evidence type="ECO:0000313" key="6">
    <source>
        <dbReference type="EMBL" id="TNC52333.1"/>
    </source>
</evidence>
<sequence length="439" mass="47670">MPPQVPLKGLPVPSGRFARLARLGGLAAGVAGGALAQGARQLAQGERPSLPGLVFSPGNVLRITERLSEMRGAAMKMGQLLSMDAGDLLPPEMAEVMGRLRADARPMPPRQLGQVLDAEWGPGWRGRFVDFTTQPMAAASIGQVHRARLRDGRELAIKVQYPGVARSIDSDVDNVASLLRLSGLVPEGFDVAPLLAEAKRQLHEEADYLREAGHINRFSGLLRDDPGFRVPDVVADLSSARVLAMSHEAGEPLEAVGAGLQDLRDGVASRLLELGMREMFEWGWMQTDPNLANYRWDAGQGRIVLLDFGATREVPPAIVARYRAILRAAFNRDRPAALAALESFGALDARTPAAVQAEALALFDLASGAMLHEGPFDFGRSDLLATLRQRGMALVQDRDTWRAPPPETLFVQRKLGGLYLLAARLQARVDLRRLVTPYL</sequence>
<dbReference type="EMBL" id="VDFU01000002">
    <property type="protein sequence ID" value="TNC52333.1"/>
    <property type="molecule type" value="Genomic_DNA"/>
</dbReference>
<reference evidence="6 7" key="1">
    <citation type="submission" date="2019-06" db="EMBL/GenBank/DDBJ databases">
        <title>YIM 131921 draft genome.</title>
        <authorList>
            <person name="Jiang L."/>
        </authorList>
    </citation>
    <scope>NUCLEOTIDE SEQUENCE [LARGE SCALE GENOMIC DNA]</scope>
    <source>
        <strain evidence="6 7">YIM 131921</strain>
    </source>
</reference>
<evidence type="ECO:0000256" key="2">
    <source>
        <dbReference type="ARBA" id="ARBA00022679"/>
    </source>
</evidence>
<dbReference type="RefSeq" id="WP_139075017.1">
    <property type="nucleotide sequence ID" value="NZ_VDFU01000002.1"/>
</dbReference>